<sequence length="111" mass="11899">MKHASSYTSGPSLTSRWPLPSQISPVVSAPLPPPSPLLGALVSYPPQQQHTPHLRGSLRLHVLLHPHHQVSRGRAASSSPLPRVGIWAAVPDESGREALAWSLALRKMGTS</sequence>
<dbReference type="EMBL" id="JACAZH010000014">
    <property type="protein sequence ID" value="KAF7350833.1"/>
    <property type="molecule type" value="Genomic_DNA"/>
</dbReference>
<gene>
    <name evidence="1" type="ORF">MSAN_01645200</name>
</gene>
<accession>A0A8H7CXC4</accession>
<evidence type="ECO:0000313" key="1">
    <source>
        <dbReference type="EMBL" id="KAF7350833.1"/>
    </source>
</evidence>
<reference evidence="1" key="1">
    <citation type="submission" date="2020-05" db="EMBL/GenBank/DDBJ databases">
        <title>Mycena genomes resolve the evolution of fungal bioluminescence.</title>
        <authorList>
            <person name="Tsai I.J."/>
        </authorList>
    </citation>
    <scope>NUCLEOTIDE SEQUENCE</scope>
    <source>
        <strain evidence="1">160909Yilan</strain>
    </source>
</reference>
<proteinExistence type="predicted"/>
<protein>
    <submittedName>
        <fullName evidence="1">Uncharacterized protein</fullName>
    </submittedName>
</protein>
<dbReference type="Proteomes" id="UP000623467">
    <property type="component" value="Unassembled WGS sequence"/>
</dbReference>
<dbReference type="AlphaFoldDB" id="A0A8H7CXC4"/>
<comment type="caution">
    <text evidence="1">The sequence shown here is derived from an EMBL/GenBank/DDBJ whole genome shotgun (WGS) entry which is preliminary data.</text>
</comment>
<evidence type="ECO:0000313" key="2">
    <source>
        <dbReference type="Proteomes" id="UP000623467"/>
    </source>
</evidence>
<name>A0A8H7CXC4_9AGAR</name>
<keyword evidence="2" id="KW-1185">Reference proteome</keyword>
<organism evidence="1 2">
    <name type="scientific">Mycena sanguinolenta</name>
    <dbReference type="NCBI Taxonomy" id="230812"/>
    <lineage>
        <taxon>Eukaryota</taxon>
        <taxon>Fungi</taxon>
        <taxon>Dikarya</taxon>
        <taxon>Basidiomycota</taxon>
        <taxon>Agaricomycotina</taxon>
        <taxon>Agaricomycetes</taxon>
        <taxon>Agaricomycetidae</taxon>
        <taxon>Agaricales</taxon>
        <taxon>Marasmiineae</taxon>
        <taxon>Mycenaceae</taxon>
        <taxon>Mycena</taxon>
    </lineage>
</organism>